<evidence type="ECO:0000313" key="1">
    <source>
        <dbReference type="EMBL" id="KAG9492495.1"/>
    </source>
</evidence>
<dbReference type="EMBL" id="WNTK01000001">
    <property type="protein sequence ID" value="KAG9492495.1"/>
    <property type="molecule type" value="Genomic_DNA"/>
</dbReference>
<reference evidence="1" key="1">
    <citation type="thesis" date="2020" institute="ProQuest LLC" country="789 East Eisenhower Parkway, Ann Arbor, MI, USA">
        <title>Comparative Genomics and Chromosome Evolution.</title>
        <authorList>
            <person name="Mudd A.B."/>
        </authorList>
    </citation>
    <scope>NUCLEOTIDE SEQUENCE</scope>
    <source>
        <strain evidence="1">HN-11 Male</strain>
        <tissue evidence="1">Kidney and liver</tissue>
    </source>
</reference>
<protein>
    <submittedName>
        <fullName evidence="1">Uncharacterized protein</fullName>
    </submittedName>
</protein>
<organism evidence="1 2">
    <name type="scientific">Eleutherodactylus coqui</name>
    <name type="common">Puerto Rican coqui</name>
    <dbReference type="NCBI Taxonomy" id="57060"/>
    <lineage>
        <taxon>Eukaryota</taxon>
        <taxon>Metazoa</taxon>
        <taxon>Chordata</taxon>
        <taxon>Craniata</taxon>
        <taxon>Vertebrata</taxon>
        <taxon>Euteleostomi</taxon>
        <taxon>Amphibia</taxon>
        <taxon>Batrachia</taxon>
        <taxon>Anura</taxon>
        <taxon>Neobatrachia</taxon>
        <taxon>Hyloidea</taxon>
        <taxon>Eleutherodactylidae</taxon>
        <taxon>Eleutherodactylinae</taxon>
        <taxon>Eleutherodactylus</taxon>
        <taxon>Eleutherodactylus</taxon>
    </lineage>
</organism>
<dbReference type="AlphaFoldDB" id="A0A8J6FTP4"/>
<sequence>MQTVHFFSSSSKDFHILSVIKVLNIDLQEVELLTAECCPHRAICRSRTVTPLSSKQTEPNLFLPIQNRFTINFVMSPLDNTHV</sequence>
<keyword evidence="2" id="KW-1185">Reference proteome</keyword>
<gene>
    <name evidence="1" type="ORF">GDO78_000798</name>
</gene>
<dbReference type="Proteomes" id="UP000770717">
    <property type="component" value="Unassembled WGS sequence"/>
</dbReference>
<evidence type="ECO:0000313" key="2">
    <source>
        <dbReference type="Proteomes" id="UP000770717"/>
    </source>
</evidence>
<proteinExistence type="predicted"/>
<accession>A0A8J6FTP4</accession>
<name>A0A8J6FTP4_ELECQ</name>
<comment type="caution">
    <text evidence="1">The sequence shown here is derived from an EMBL/GenBank/DDBJ whole genome shotgun (WGS) entry which is preliminary data.</text>
</comment>